<gene>
    <name evidence="2" type="ORF">TNCT_424961</name>
</gene>
<feature type="region of interest" description="Disordered" evidence="1">
    <location>
        <begin position="465"/>
        <end position="495"/>
    </location>
</feature>
<sequence length="752" mass="87743">MSEVEGKKTEKETSDSLMSEVEGGKTEKETSDSIMSEVEGEKTVKETSDSLMSKANEKKGEKIGEEASNMSLMFEENEEGCEETGDETYEPLSELQCRFEEIFLTLSGGKTTFLELIRRTEDEMDERTRHDLGECSTHEQEKNGKSILQDDAVEMSSTTEDHDALKDDSEPADNMDSEPVDNMDSEPVDNMDSEPVDNMDSEPEDNMDSEPVDNMDSKAADNMDSELEDNMDSENEKETIPDSRSLIDVIIEMQGKENRNMEWYTKAEKRMEEEVKKMNLWGEPWEAKFGNESKGDDEEAVLYQNVEANLAQGVDKNADTQQSVENGGLNQWSELEMEREIDREVDRMYIIYRNLNKISERNNYLQLYNELEEQMGGAPPSEDSCNNEEAVPNLEGLPMDWKEIKTRWEIEEVYWEMTSQVTLEKIRDYMHRLEELKQRRGIKDLSNKTKCLSCAKEMSVSTNSEVSVDLEQKEEQERKGSTSFQVSDKEVHSNDENMENNLEEEIFLVLGPYNIFEGDDVIEHIKNGCIIQLIDFGYNVYEWIKDKLSQVKIKPIFLVFTNIKNDTLHQLHHETKWHGSTGIIRIDKQETERIEEFKYRESKPISHLNLDVTEFFCKIKDKKVFSRVMFRIAIDSLTEEILTRFLNSVYAEQTLLFKQKLASMFQNEYAADWFEFSVKMLCKGESPYMYCRWAGFRLLEQIIDQRRRKRVSFWRLTRYELPSMVMDMKALSIYTIKNDFLAKHLRLREQVI</sequence>
<dbReference type="EMBL" id="BMAO01028209">
    <property type="protein sequence ID" value="GFR22770.1"/>
    <property type="molecule type" value="Genomic_DNA"/>
</dbReference>
<comment type="caution">
    <text evidence="2">The sequence shown here is derived from an EMBL/GenBank/DDBJ whole genome shotgun (WGS) entry which is preliminary data.</text>
</comment>
<feature type="compositionally biased region" description="Acidic residues" evidence="1">
    <location>
        <begin position="223"/>
        <end position="233"/>
    </location>
</feature>
<dbReference type="AlphaFoldDB" id="A0A8X6J6U9"/>
<feature type="compositionally biased region" description="Basic and acidic residues" evidence="1">
    <location>
        <begin position="55"/>
        <end position="65"/>
    </location>
</feature>
<evidence type="ECO:0000313" key="3">
    <source>
        <dbReference type="Proteomes" id="UP000887116"/>
    </source>
</evidence>
<proteinExistence type="predicted"/>
<organism evidence="2 3">
    <name type="scientific">Trichonephila clavata</name>
    <name type="common">Joro spider</name>
    <name type="synonym">Nephila clavata</name>
    <dbReference type="NCBI Taxonomy" id="2740835"/>
    <lineage>
        <taxon>Eukaryota</taxon>
        <taxon>Metazoa</taxon>
        <taxon>Ecdysozoa</taxon>
        <taxon>Arthropoda</taxon>
        <taxon>Chelicerata</taxon>
        <taxon>Arachnida</taxon>
        <taxon>Araneae</taxon>
        <taxon>Araneomorphae</taxon>
        <taxon>Entelegynae</taxon>
        <taxon>Araneoidea</taxon>
        <taxon>Nephilidae</taxon>
        <taxon>Trichonephila</taxon>
    </lineage>
</organism>
<dbReference type="OrthoDB" id="6454178at2759"/>
<evidence type="ECO:0000313" key="2">
    <source>
        <dbReference type="EMBL" id="GFR22770.1"/>
    </source>
</evidence>
<feature type="compositionally biased region" description="Acidic residues" evidence="1">
    <location>
        <begin position="170"/>
        <end position="213"/>
    </location>
</feature>
<keyword evidence="3" id="KW-1185">Reference proteome</keyword>
<feature type="region of interest" description="Disordered" evidence="1">
    <location>
        <begin position="1"/>
        <end position="69"/>
    </location>
</feature>
<feature type="compositionally biased region" description="Basic and acidic residues" evidence="1">
    <location>
        <begin position="159"/>
        <end position="169"/>
    </location>
</feature>
<feature type="compositionally biased region" description="Basic and acidic residues" evidence="1">
    <location>
        <begin position="1"/>
        <end position="14"/>
    </location>
</feature>
<protein>
    <submittedName>
        <fullName evidence="2">Uncharacterized protein</fullName>
    </submittedName>
</protein>
<feature type="compositionally biased region" description="Basic and acidic residues" evidence="1">
    <location>
        <begin position="470"/>
        <end position="480"/>
    </location>
</feature>
<name>A0A8X6J6U9_TRICU</name>
<feature type="compositionally biased region" description="Basic and acidic residues" evidence="1">
    <location>
        <begin position="39"/>
        <end position="48"/>
    </location>
</feature>
<feature type="compositionally biased region" description="Basic and acidic residues" evidence="1">
    <location>
        <begin position="123"/>
        <end position="144"/>
    </location>
</feature>
<feature type="compositionally biased region" description="Basic and acidic residues" evidence="1">
    <location>
        <begin position="22"/>
        <end position="31"/>
    </location>
</feature>
<accession>A0A8X6J6U9</accession>
<feature type="region of interest" description="Disordered" evidence="1">
    <location>
        <begin position="123"/>
        <end position="241"/>
    </location>
</feature>
<evidence type="ECO:0000256" key="1">
    <source>
        <dbReference type="SAM" id="MobiDB-lite"/>
    </source>
</evidence>
<dbReference type="Proteomes" id="UP000887116">
    <property type="component" value="Unassembled WGS sequence"/>
</dbReference>
<reference evidence="2" key="1">
    <citation type="submission" date="2020-07" db="EMBL/GenBank/DDBJ databases">
        <title>Multicomponent nature underlies the extraordinary mechanical properties of spider dragline silk.</title>
        <authorList>
            <person name="Kono N."/>
            <person name="Nakamura H."/>
            <person name="Mori M."/>
            <person name="Yoshida Y."/>
            <person name="Ohtoshi R."/>
            <person name="Malay A.D."/>
            <person name="Moran D.A.P."/>
            <person name="Tomita M."/>
            <person name="Numata K."/>
            <person name="Arakawa K."/>
        </authorList>
    </citation>
    <scope>NUCLEOTIDE SEQUENCE</scope>
</reference>